<feature type="domain" description="T-SNARE coiled-coil homology" evidence="8">
    <location>
        <begin position="465"/>
        <end position="527"/>
    </location>
</feature>
<evidence type="ECO:0000259" key="9">
    <source>
        <dbReference type="PROSITE" id="PS50885"/>
    </source>
</evidence>
<evidence type="ECO:0000256" key="3">
    <source>
        <dbReference type="ARBA" id="ARBA00023224"/>
    </source>
</evidence>
<dbReference type="STRING" id="1827387.A4S15_06160"/>
<dbReference type="InterPro" id="IPR033462">
    <property type="entry name" value="Cache_3-Cache_2"/>
</dbReference>
<dbReference type="PANTHER" id="PTHR32089">
    <property type="entry name" value="METHYL-ACCEPTING CHEMOTAXIS PROTEIN MCPB"/>
    <property type="match status" value="1"/>
</dbReference>
<dbReference type="PANTHER" id="PTHR32089:SF112">
    <property type="entry name" value="LYSOZYME-LIKE PROTEIN-RELATED"/>
    <property type="match status" value="1"/>
</dbReference>
<evidence type="ECO:0000256" key="2">
    <source>
        <dbReference type="ARBA" id="ARBA00022519"/>
    </source>
</evidence>
<dbReference type="Pfam" id="PF17201">
    <property type="entry name" value="Cache_3-Cache_2"/>
    <property type="match status" value="1"/>
</dbReference>
<dbReference type="Pfam" id="PF00015">
    <property type="entry name" value="MCPsignal"/>
    <property type="match status" value="1"/>
</dbReference>
<dbReference type="InterPro" id="IPR004089">
    <property type="entry name" value="MCPsignal_dom"/>
</dbReference>
<proteinExistence type="inferred from homology"/>
<evidence type="ECO:0008006" key="12">
    <source>
        <dbReference type="Google" id="ProtNLM"/>
    </source>
</evidence>
<organism evidence="10 11">
    <name type="scientific">Candidatus Raskinella chloraquaticus</name>
    <dbReference type="NCBI Taxonomy" id="1951219"/>
    <lineage>
        <taxon>Bacteria</taxon>
        <taxon>Pseudomonadati</taxon>
        <taxon>Pseudomonadota</taxon>
        <taxon>Alphaproteobacteria</taxon>
        <taxon>Hyphomicrobiales</taxon>
        <taxon>Phreatobacteraceae</taxon>
        <taxon>Candidatus Raskinella</taxon>
    </lineage>
</organism>
<feature type="domain" description="HAMP" evidence="9">
    <location>
        <begin position="220"/>
        <end position="273"/>
    </location>
</feature>
<evidence type="ECO:0000259" key="8">
    <source>
        <dbReference type="PROSITE" id="PS50192"/>
    </source>
</evidence>
<comment type="subcellular location">
    <subcellularLocation>
        <location evidence="1">Cell inner membrane</location>
        <topology evidence="1">Multi-pass membrane protein</topology>
    </subcellularLocation>
</comment>
<dbReference type="SUPFAM" id="SSF103190">
    <property type="entry name" value="Sensory domain-like"/>
    <property type="match status" value="1"/>
</dbReference>
<dbReference type="PROSITE" id="PS50111">
    <property type="entry name" value="CHEMOTAXIS_TRANSDUC_2"/>
    <property type="match status" value="1"/>
</dbReference>
<gene>
    <name evidence="10" type="ORF">A4S15_06160</name>
</gene>
<feature type="transmembrane region" description="Helical" evidence="6">
    <location>
        <begin position="193"/>
        <end position="219"/>
    </location>
</feature>
<keyword evidence="6" id="KW-1133">Transmembrane helix</keyword>
<keyword evidence="2" id="KW-0997">Cell inner membrane</keyword>
<evidence type="ECO:0000313" key="11">
    <source>
        <dbReference type="Proteomes" id="UP000192872"/>
    </source>
</evidence>
<keyword evidence="6" id="KW-0472">Membrane</keyword>
<name>A0A1W9HZT7_9HYPH</name>
<dbReference type="Pfam" id="PF00672">
    <property type="entry name" value="HAMP"/>
    <property type="match status" value="1"/>
</dbReference>
<dbReference type="PROSITE" id="PS50885">
    <property type="entry name" value="HAMP"/>
    <property type="match status" value="1"/>
</dbReference>
<evidence type="ECO:0000259" key="7">
    <source>
        <dbReference type="PROSITE" id="PS50111"/>
    </source>
</evidence>
<dbReference type="EMBL" id="LWDL01000011">
    <property type="protein sequence ID" value="OQW52973.1"/>
    <property type="molecule type" value="Genomic_DNA"/>
</dbReference>
<evidence type="ECO:0000256" key="1">
    <source>
        <dbReference type="ARBA" id="ARBA00004429"/>
    </source>
</evidence>
<evidence type="ECO:0000313" key="10">
    <source>
        <dbReference type="EMBL" id="OQW52973.1"/>
    </source>
</evidence>
<dbReference type="InterPro" id="IPR003660">
    <property type="entry name" value="HAMP_dom"/>
</dbReference>
<dbReference type="GO" id="GO:0005886">
    <property type="term" value="C:plasma membrane"/>
    <property type="evidence" value="ECO:0007669"/>
    <property type="project" value="UniProtKB-SubCell"/>
</dbReference>
<dbReference type="RefSeq" id="WP_376800805.1">
    <property type="nucleotide sequence ID" value="NZ_DBNB01000038.1"/>
</dbReference>
<accession>A0A1W9HZT7</accession>
<evidence type="ECO:0000256" key="6">
    <source>
        <dbReference type="SAM" id="Phobius"/>
    </source>
</evidence>
<dbReference type="SUPFAM" id="SSF58104">
    <property type="entry name" value="Methyl-accepting chemotaxis protein (MCP) signaling domain"/>
    <property type="match status" value="1"/>
</dbReference>
<dbReference type="Proteomes" id="UP000192872">
    <property type="component" value="Unassembled WGS sequence"/>
</dbReference>
<comment type="caution">
    <text evidence="10">The sequence shown here is derived from an EMBL/GenBank/DDBJ whole genome shotgun (WGS) entry which is preliminary data.</text>
</comment>
<dbReference type="GO" id="GO:0007165">
    <property type="term" value="P:signal transduction"/>
    <property type="evidence" value="ECO:0007669"/>
    <property type="project" value="UniProtKB-KW"/>
</dbReference>
<dbReference type="CDD" id="cd06225">
    <property type="entry name" value="HAMP"/>
    <property type="match status" value="1"/>
</dbReference>
<comment type="similarity">
    <text evidence="4">Belongs to the methyl-accepting chemotaxis (MCP) protein family.</text>
</comment>
<dbReference type="Gene3D" id="1.10.8.500">
    <property type="entry name" value="HAMP domain in histidine kinase"/>
    <property type="match status" value="1"/>
</dbReference>
<evidence type="ECO:0000256" key="4">
    <source>
        <dbReference type="ARBA" id="ARBA00029447"/>
    </source>
</evidence>
<dbReference type="AlphaFoldDB" id="A0A1W9HZT7"/>
<feature type="domain" description="Methyl-accepting transducer" evidence="7">
    <location>
        <begin position="313"/>
        <end position="563"/>
    </location>
</feature>
<dbReference type="Gene3D" id="1.10.287.950">
    <property type="entry name" value="Methyl-accepting chemotaxis protein"/>
    <property type="match status" value="1"/>
</dbReference>
<protein>
    <recommendedName>
        <fullName evidence="12">Chemotaxis protein</fullName>
    </recommendedName>
</protein>
<dbReference type="SMART" id="SM00304">
    <property type="entry name" value="HAMP"/>
    <property type="match status" value="1"/>
</dbReference>
<sequence>MLSLLSRLNLTAKSLLCVFFLLATSAVMSASLGWYMLMQSNVDRARMEAETNLRTLTVQLRDSYPEAKISFEGARVAEVRMSKLPDFADHGIVDDTTLSVGGTATIFLVDDKGTFIRRTTNVKKENGDRAVGTALAPDHPAQAFVNQGKPYYGPAVLFGRSFYTAYQPFLGEDGKVKGILYVGVPTEKFSEQLYALMFNLGLFSLFSMAIMAVATFVMVRIGLKPLLCATDAVKEVAAGNLDIKIEHTSRADEIGALVRAVSVLRDKALSARATEGDRLADAEKRGNRAKELDDAIHEFEANMTRQIRETQQVARNILLNRNELSNAATAVNDTIGSAAGATTQAANSMEAVANAAQQLGASIGEIAHQTSSSSQVAQKAVQEAENTSNQIGQLAEAARKIGDVVHIINDVANQTNLLALNATIEAARAGEAGKGFAVVASEVKQLAGQTAKATEEIAAQVNRMQQATGQTVDAIGSIGETIGTMKQIATAIAAAVDEQQASTTEIARAIDDASGQTSIVKTSIGNVVSGAQSTQNSVTSLGKTSEQLSACAENIDAALNAFIKRVRVAA</sequence>
<dbReference type="InterPro" id="IPR029151">
    <property type="entry name" value="Sensor-like_sf"/>
</dbReference>
<keyword evidence="3 5" id="KW-0807">Transducer</keyword>
<reference evidence="10 11" key="1">
    <citation type="journal article" date="2017" name="Water Res.">
        <title>Comammox in drinking water systems.</title>
        <authorList>
            <person name="Wang Y."/>
            <person name="Ma L."/>
            <person name="Mao Y."/>
            <person name="Jiang X."/>
            <person name="Xia Y."/>
            <person name="Yu K."/>
            <person name="Li B."/>
            <person name="Zhang T."/>
        </authorList>
    </citation>
    <scope>NUCLEOTIDE SEQUENCE [LARGE SCALE GENOMIC DNA]</scope>
    <source>
        <strain evidence="10">SG_bin8</strain>
    </source>
</reference>
<keyword evidence="6" id="KW-0812">Transmembrane</keyword>
<evidence type="ECO:0000256" key="5">
    <source>
        <dbReference type="PROSITE-ProRule" id="PRU00284"/>
    </source>
</evidence>
<dbReference type="InterPro" id="IPR000727">
    <property type="entry name" value="T_SNARE_dom"/>
</dbReference>
<keyword evidence="2" id="KW-1003">Cell membrane</keyword>
<dbReference type="SMART" id="SM00283">
    <property type="entry name" value="MA"/>
    <property type="match status" value="1"/>
</dbReference>
<dbReference type="PROSITE" id="PS50192">
    <property type="entry name" value="T_SNARE"/>
    <property type="match status" value="1"/>
</dbReference>
<feature type="transmembrane region" description="Helical" evidence="6">
    <location>
        <begin position="12"/>
        <end position="37"/>
    </location>
</feature>